<dbReference type="PROSITE" id="PS51184">
    <property type="entry name" value="JMJC"/>
    <property type="match status" value="1"/>
</dbReference>
<reference evidence="5 6" key="1">
    <citation type="submission" date="2018-08" db="EMBL/GenBank/DDBJ databases">
        <title>Sequencing the genomes of 1000 actinobacteria strains.</title>
        <authorList>
            <person name="Klenk H.-P."/>
        </authorList>
    </citation>
    <scope>NUCLEOTIDE SEQUENCE [LARGE SCALE GENOMIC DNA]</scope>
    <source>
        <strain evidence="5 6">DSM 43927</strain>
    </source>
</reference>
<keyword evidence="2" id="KW-0479">Metal-binding</keyword>
<dbReference type="Pfam" id="PF08007">
    <property type="entry name" value="JmjC_2"/>
    <property type="match status" value="1"/>
</dbReference>
<proteinExistence type="predicted"/>
<dbReference type="OrthoDB" id="9764016at2"/>
<dbReference type="SUPFAM" id="SSF51197">
    <property type="entry name" value="Clavaminate synthase-like"/>
    <property type="match status" value="1"/>
</dbReference>
<dbReference type="Proteomes" id="UP000256661">
    <property type="component" value="Unassembled WGS sequence"/>
</dbReference>
<keyword evidence="6" id="KW-1185">Reference proteome</keyword>
<comment type="cofactor">
    <cofactor evidence="1">
        <name>Fe(2+)</name>
        <dbReference type="ChEBI" id="CHEBI:29033"/>
    </cofactor>
</comment>
<evidence type="ECO:0000313" key="6">
    <source>
        <dbReference type="Proteomes" id="UP000256661"/>
    </source>
</evidence>
<dbReference type="PANTHER" id="PTHR13096:SF9">
    <property type="entry name" value="BIFUNCTIONAL LYSINE-SPECIFIC DEMETHYLASE AND HISTIDYL-HYDROXYLASE"/>
    <property type="match status" value="1"/>
</dbReference>
<accession>A0A3D9SX77</accession>
<evidence type="ECO:0000256" key="1">
    <source>
        <dbReference type="ARBA" id="ARBA00001954"/>
    </source>
</evidence>
<evidence type="ECO:0000259" key="4">
    <source>
        <dbReference type="PROSITE" id="PS51184"/>
    </source>
</evidence>
<dbReference type="AlphaFoldDB" id="A0A3D9SX77"/>
<dbReference type="InterPro" id="IPR003347">
    <property type="entry name" value="JmjC_dom"/>
</dbReference>
<feature type="domain" description="JmjC" evidence="4">
    <location>
        <begin position="77"/>
        <end position="252"/>
    </location>
</feature>
<dbReference type="EMBL" id="QTTT01000001">
    <property type="protein sequence ID" value="REE97174.1"/>
    <property type="molecule type" value="Genomic_DNA"/>
</dbReference>
<name>A0A3D9SX77_9ACTN</name>
<dbReference type="Gene3D" id="2.60.120.650">
    <property type="entry name" value="Cupin"/>
    <property type="match status" value="1"/>
</dbReference>
<sequence>MVFHHTTISEQAGERFPTLSRLIDPVGVEAFLADHWERRPLLVRRDDPKSHADLLTLADLDRILALSSIRGSDIRVVDNGQETPIAELAEGAGGPGNVLEVLYARYRAGATLAVNFLHERWEPLSEFCRALGAELSAIVHTNVYLTPAGRRGLVPHFDNHDVFVAQLHGSKHWRFYSSPDRLPLRDATYRPPAEGPGEPVLELDVHPGDMLYVPRGWVHEASSEEETSLHLTIGVQPVVWVDLLYKAVDLLAANDVTWRRGLPLGFSTDETAARRTAELTADLLSALPSALPVDSALADLTRRSVAGRQTVLDGHLLDLDRLDREAEPDLDSRLLRRPRLLWRLTHEDGADRIALDFHGKTVRLPAAVADEVEFVAGAAEFSPREIPGGLDDEGRLVLVRRLLHEGFLTFA</sequence>
<dbReference type="SMART" id="SM00558">
    <property type="entry name" value="JmjC"/>
    <property type="match status" value="1"/>
</dbReference>
<dbReference type="InterPro" id="IPR039994">
    <property type="entry name" value="NO66-like"/>
</dbReference>
<dbReference type="GO" id="GO:0046872">
    <property type="term" value="F:metal ion binding"/>
    <property type="evidence" value="ECO:0007669"/>
    <property type="project" value="UniProtKB-KW"/>
</dbReference>
<evidence type="ECO:0000256" key="2">
    <source>
        <dbReference type="ARBA" id="ARBA00022723"/>
    </source>
</evidence>
<organism evidence="5 6">
    <name type="scientific">Thermomonospora umbrina</name>
    <dbReference type="NCBI Taxonomy" id="111806"/>
    <lineage>
        <taxon>Bacteria</taxon>
        <taxon>Bacillati</taxon>
        <taxon>Actinomycetota</taxon>
        <taxon>Actinomycetes</taxon>
        <taxon>Streptosporangiales</taxon>
        <taxon>Thermomonosporaceae</taxon>
        <taxon>Thermomonospora</taxon>
    </lineage>
</organism>
<gene>
    <name evidence="5" type="ORF">DFJ69_2632</name>
</gene>
<protein>
    <submittedName>
        <fullName evidence="5">Cupin superfamily protein</fullName>
    </submittedName>
</protein>
<evidence type="ECO:0000313" key="5">
    <source>
        <dbReference type="EMBL" id="REE97174.1"/>
    </source>
</evidence>
<evidence type="ECO:0000256" key="3">
    <source>
        <dbReference type="ARBA" id="ARBA00023004"/>
    </source>
</evidence>
<keyword evidence="3" id="KW-0408">Iron</keyword>
<dbReference type="GO" id="GO:0032453">
    <property type="term" value="F:histone H3K4 demethylase activity"/>
    <property type="evidence" value="ECO:0007669"/>
    <property type="project" value="TreeGrafter"/>
</dbReference>
<dbReference type="PANTHER" id="PTHR13096">
    <property type="entry name" value="MINA53 MYC INDUCED NUCLEAR ANTIGEN"/>
    <property type="match status" value="1"/>
</dbReference>
<comment type="caution">
    <text evidence="5">The sequence shown here is derived from an EMBL/GenBank/DDBJ whole genome shotgun (WGS) entry which is preliminary data.</text>
</comment>
<dbReference type="GO" id="GO:0051864">
    <property type="term" value="F:histone H3K36 demethylase activity"/>
    <property type="evidence" value="ECO:0007669"/>
    <property type="project" value="TreeGrafter"/>
</dbReference>